<keyword evidence="7" id="KW-1185">Reference proteome</keyword>
<evidence type="ECO:0000313" key="6">
    <source>
        <dbReference type="EMBL" id="OQR74262.1"/>
    </source>
</evidence>
<dbReference type="SUPFAM" id="SSF50249">
    <property type="entry name" value="Nucleic acid-binding proteins"/>
    <property type="match status" value="1"/>
</dbReference>
<organism evidence="6 7">
    <name type="scientific">Tropilaelaps mercedesae</name>
    <dbReference type="NCBI Taxonomy" id="418985"/>
    <lineage>
        <taxon>Eukaryota</taxon>
        <taxon>Metazoa</taxon>
        <taxon>Ecdysozoa</taxon>
        <taxon>Arthropoda</taxon>
        <taxon>Chelicerata</taxon>
        <taxon>Arachnida</taxon>
        <taxon>Acari</taxon>
        <taxon>Parasitiformes</taxon>
        <taxon>Mesostigmata</taxon>
        <taxon>Gamasina</taxon>
        <taxon>Dermanyssoidea</taxon>
        <taxon>Laelapidae</taxon>
        <taxon>Tropilaelaps</taxon>
    </lineage>
</organism>
<evidence type="ECO:0000259" key="4">
    <source>
        <dbReference type="SMART" id="SM01382"/>
    </source>
</evidence>
<dbReference type="InterPro" id="IPR022669">
    <property type="entry name" value="Ribosomal_uL2_C"/>
</dbReference>
<dbReference type="SMART" id="SM01383">
    <property type="entry name" value="Ribosomal_L2"/>
    <property type="match status" value="1"/>
</dbReference>
<comment type="caution">
    <text evidence="6">The sequence shown here is derived from an EMBL/GenBank/DDBJ whole genome shotgun (WGS) entry which is preliminary data.</text>
</comment>
<evidence type="ECO:0000256" key="3">
    <source>
        <dbReference type="ARBA" id="ARBA00023274"/>
    </source>
</evidence>
<sequence length="322" mass="35933">MSGSLNALIRGLCVCARLPSAAVVHPPAMIRTLLSPSINQVLLEQVRTRSMRASRRIRGYPRPLVKGVVRPEPMKYGYRLLKPEEYTTELVRLKKLAGRHPETGRVVVRTIGGGTQKFAHWVDFKRDGPESGFYEEKVYAVEKDDLQTAKVALVANGEKKRWIIATEGVEVGHVIRTTRELPRNPVRARIGDAHPLGALPIGTQVHCIEAVPHSISGICRAAGTSARILRKVLGRVVIEMPSSRQVALSERCVAVVGQVSNVSRRAEFYPIGSPNRLRRLGHRPRSGFWHRKDGYCGRKLRKPLPVKIKPIRKPVIASEYIL</sequence>
<proteinExistence type="inferred from homology"/>
<dbReference type="PANTHER" id="PTHR13691">
    <property type="entry name" value="RIBOSOMAL PROTEIN L2"/>
    <property type="match status" value="1"/>
</dbReference>
<keyword evidence="2 6" id="KW-0689">Ribosomal protein</keyword>
<comment type="similarity">
    <text evidence="1">Belongs to the universal ribosomal protein uL2 family.</text>
</comment>
<dbReference type="InParanoid" id="A0A1V9XLK9"/>
<dbReference type="AlphaFoldDB" id="A0A1V9XLK9"/>
<dbReference type="GO" id="GO:0003735">
    <property type="term" value="F:structural constituent of ribosome"/>
    <property type="evidence" value="ECO:0007669"/>
    <property type="project" value="InterPro"/>
</dbReference>
<dbReference type="FunCoup" id="A0A1V9XLK9">
    <property type="interactions" value="508"/>
</dbReference>
<dbReference type="EMBL" id="MNPL01008369">
    <property type="protein sequence ID" value="OQR74262.1"/>
    <property type="molecule type" value="Genomic_DNA"/>
</dbReference>
<dbReference type="PANTHER" id="PTHR13691:SF73">
    <property type="entry name" value="LARGE RIBOSOMAL SUBUNIT PROTEIN UL2M"/>
    <property type="match status" value="1"/>
</dbReference>
<dbReference type="GO" id="GO:0005762">
    <property type="term" value="C:mitochondrial large ribosomal subunit"/>
    <property type="evidence" value="ECO:0007669"/>
    <property type="project" value="TreeGrafter"/>
</dbReference>
<dbReference type="InterPro" id="IPR014722">
    <property type="entry name" value="Rib_uL2_dom2"/>
</dbReference>
<reference evidence="6 7" key="1">
    <citation type="journal article" date="2017" name="Gigascience">
        <title>Draft genome of the honey bee ectoparasitic mite, Tropilaelaps mercedesae, is shaped by the parasitic life history.</title>
        <authorList>
            <person name="Dong X."/>
            <person name="Armstrong S.D."/>
            <person name="Xia D."/>
            <person name="Makepeace B.L."/>
            <person name="Darby A.C."/>
            <person name="Kadowaki T."/>
        </authorList>
    </citation>
    <scope>NUCLEOTIDE SEQUENCE [LARGE SCALE GENOMIC DNA]</scope>
    <source>
        <strain evidence="6">Wuxi-XJTLU</strain>
    </source>
</reference>
<dbReference type="SMART" id="SM01382">
    <property type="entry name" value="Ribosomal_L2_C"/>
    <property type="match status" value="1"/>
</dbReference>
<dbReference type="InterPro" id="IPR012340">
    <property type="entry name" value="NA-bd_OB-fold"/>
</dbReference>
<dbReference type="SUPFAM" id="SSF50104">
    <property type="entry name" value="Translation proteins SH3-like domain"/>
    <property type="match status" value="1"/>
</dbReference>
<protein>
    <submittedName>
        <fullName evidence="6">39S ribosomal protein L2</fullName>
    </submittedName>
</protein>
<dbReference type="Gene3D" id="2.40.50.140">
    <property type="entry name" value="Nucleic acid-binding proteins"/>
    <property type="match status" value="1"/>
</dbReference>
<accession>A0A1V9XLK9</accession>
<keyword evidence="3" id="KW-0687">Ribonucleoprotein</keyword>
<dbReference type="InterPro" id="IPR022666">
    <property type="entry name" value="Ribosomal_uL2_RNA-bd_dom"/>
</dbReference>
<evidence type="ECO:0000256" key="1">
    <source>
        <dbReference type="ARBA" id="ARBA00005636"/>
    </source>
</evidence>
<dbReference type="Pfam" id="PF03947">
    <property type="entry name" value="Ribosomal_L2_C"/>
    <property type="match status" value="1"/>
</dbReference>
<dbReference type="STRING" id="418985.A0A1V9XLK9"/>
<evidence type="ECO:0000259" key="5">
    <source>
        <dbReference type="SMART" id="SM01383"/>
    </source>
</evidence>
<gene>
    <name evidence="6" type="ORF">BIW11_09192</name>
</gene>
<dbReference type="InterPro" id="IPR002171">
    <property type="entry name" value="Ribosomal_uL2"/>
</dbReference>
<name>A0A1V9XLK9_9ACAR</name>
<evidence type="ECO:0000256" key="2">
    <source>
        <dbReference type="ARBA" id="ARBA00022980"/>
    </source>
</evidence>
<evidence type="ECO:0000313" key="7">
    <source>
        <dbReference type="Proteomes" id="UP000192247"/>
    </source>
</evidence>
<feature type="domain" description="Large ribosomal subunit protein uL2 C-terminal" evidence="4">
    <location>
        <begin position="188"/>
        <end position="310"/>
    </location>
</feature>
<dbReference type="Gene3D" id="2.30.30.30">
    <property type="match status" value="1"/>
</dbReference>
<dbReference type="InterPro" id="IPR008991">
    <property type="entry name" value="Translation_prot_SH3-like_sf"/>
</dbReference>
<feature type="domain" description="Large ribosomal subunit protein uL2 RNA-binding" evidence="5">
    <location>
        <begin position="98"/>
        <end position="177"/>
    </location>
</feature>
<dbReference type="Proteomes" id="UP000192247">
    <property type="component" value="Unassembled WGS sequence"/>
</dbReference>
<dbReference type="GO" id="GO:0032543">
    <property type="term" value="P:mitochondrial translation"/>
    <property type="evidence" value="ECO:0007669"/>
    <property type="project" value="TreeGrafter"/>
</dbReference>
<dbReference type="Pfam" id="PF00181">
    <property type="entry name" value="Ribosomal_L2_N"/>
    <property type="match status" value="1"/>
</dbReference>
<dbReference type="OrthoDB" id="268576at2759"/>
<dbReference type="GO" id="GO:0003723">
    <property type="term" value="F:RNA binding"/>
    <property type="evidence" value="ECO:0007669"/>
    <property type="project" value="TreeGrafter"/>
</dbReference>